<dbReference type="EMBL" id="PQIB02000008">
    <property type="protein sequence ID" value="RLN05039.1"/>
    <property type="molecule type" value="Genomic_DNA"/>
</dbReference>
<keyword evidence="2" id="KW-1185">Reference proteome</keyword>
<proteinExistence type="predicted"/>
<evidence type="ECO:0000313" key="1">
    <source>
        <dbReference type="EMBL" id="RLN05039.1"/>
    </source>
</evidence>
<organism evidence="1 2">
    <name type="scientific">Panicum miliaceum</name>
    <name type="common">Proso millet</name>
    <name type="synonym">Broomcorn millet</name>
    <dbReference type="NCBI Taxonomy" id="4540"/>
    <lineage>
        <taxon>Eukaryota</taxon>
        <taxon>Viridiplantae</taxon>
        <taxon>Streptophyta</taxon>
        <taxon>Embryophyta</taxon>
        <taxon>Tracheophyta</taxon>
        <taxon>Spermatophyta</taxon>
        <taxon>Magnoliopsida</taxon>
        <taxon>Liliopsida</taxon>
        <taxon>Poales</taxon>
        <taxon>Poaceae</taxon>
        <taxon>PACMAD clade</taxon>
        <taxon>Panicoideae</taxon>
        <taxon>Panicodae</taxon>
        <taxon>Paniceae</taxon>
        <taxon>Panicinae</taxon>
        <taxon>Panicum</taxon>
        <taxon>Panicum sect. Panicum</taxon>
    </lineage>
</organism>
<comment type="caution">
    <text evidence="1">The sequence shown here is derived from an EMBL/GenBank/DDBJ whole genome shotgun (WGS) entry which is preliminary data.</text>
</comment>
<gene>
    <name evidence="1" type="ORF">C2845_PM13G06840</name>
</gene>
<dbReference type="Proteomes" id="UP000275267">
    <property type="component" value="Unassembled WGS sequence"/>
</dbReference>
<sequence>MMCDENCIDEGFLHVQQTMCQLSGDVQVSPKQRTGYLVNPLGTVGFKKGGEKLLLAVYPQGHLPPTGHDGGDHQVCPVLGGGAPVHEASCVDGHSVLHHWVGNAGGKGRGAQVGAAPRTFPARFPELSRPFSARFTHHWQRWISLCATAQTRCPPRAPYSRLRSARLRSGALHLGKPS</sequence>
<name>A0A3L6RKG4_PANMI</name>
<evidence type="ECO:0000313" key="2">
    <source>
        <dbReference type="Proteomes" id="UP000275267"/>
    </source>
</evidence>
<protein>
    <submittedName>
        <fullName evidence="1">Uncharacterized protein</fullName>
    </submittedName>
</protein>
<dbReference type="AlphaFoldDB" id="A0A3L6RKG4"/>
<reference evidence="2" key="1">
    <citation type="journal article" date="2019" name="Nat. Commun.">
        <title>The genome of broomcorn millet.</title>
        <authorList>
            <person name="Zou C."/>
            <person name="Miki D."/>
            <person name="Li D."/>
            <person name="Tang Q."/>
            <person name="Xiao L."/>
            <person name="Rajput S."/>
            <person name="Deng P."/>
            <person name="Jia W."/>
            <person name="Huang R."/>
            <person name="Zhang M."/>
            <person name="Sun Y."/>
            <person name="Hu J."/>
            <person name="Fu X."/>
            <person name="Schnable P.S."/>
            <person name="Li F."/>
            <person name="Zhang H."/>
            <person name="Feng B."/>
            <person name="Zhu X."/>
            <person name="Liu R."/>
            <person name="Schnable J.C."/>
            <person name="Zhu J.-K."/>
            <person name="Zhang H."/>
        </authorList>
    </citation>
    <scope>NUCLEOTIDE SEQUENCE [LARGE SCALE GENOMIC DNA]</scope>
</reference>
<accession>A0A3L6RKG4</accession>